<evidence type="ECO:0000256" key="8">
    <source>
        <dbReference type="PROSITE-ProRule" id="PRU00042"/>
    </source>
</evidence>
<dbReference type="InterPro" id="IPR013087">
    <property type="entry name" value="Znf_C2H2_type"/>
</dbReference>
<dbReference type="Proteomes" id="UP001237642">
    <property type="component" value="Unassembled WGS sequence"/>
</dbReference>
<feature type="domain" description="C2H2-type" evidence="9">
    <location>
        <begin position="32"/>
        <end position="59"/>
    </location>
</feature>
<sequence length="162" mass="18527">MESNNQQEDSINSSSEEFDQVELQNNVISRFYECAFCKRGFNTAQALGGHMNIHRKDKAKTRPCKQYKQEEKIYDSCKIPLCNNTPIYGLNQEAIIQSVSTSLCTQDNHQNLLQAIEDYQLGLSSSLHFGTSKFSEEMGKKRRVGLFEDDDLDLELRLGHNP</sequence>
<comment type="caution">
    <text evidence="10">The sequence shown here is derived from an EMBL/GenBank/DDBJ whole genome shotgun (WGS) entry which is preliminary data.</text>
</comment>
<dbReference type="SUPFAM" id="SSF57667">
    <property type="entry name" value="beta-beta-alpha zinc fingers"/>
    <property type="match status" value="1"/>
</dbReference>
<dbReference type="PANTHER" id="PTHR45801">
    <property type="entry name" value="OS07G0101800 PROTEIN"/>
    <property type="match status" value="1"/>
</dbReference>
<evidence type="ECO:0000256" key="4">
    <source>
        <dbReference type="ARBA" id="ARBA00022833"/>
    </source>
</evidence>
<name>A0AAD8HVI2_9APIA</name>
<keyword evidence="2" id="KW-0479">Metal-binding</keyword>
<dbReference type="PROSITE" id="PS50157">
    <property type="entry name" value="ZINC_FINGER_C2H2_2"/>
    <property type="match status" value="1"/>
</dbReference>
<keyword evidence="11" id="KW-1185">Reference proteome</keyword>
<keyword evidence="4" id="KW-0862">Zinc</keyword>
<dbReference type="AlphaFoldDB" id="A0AAD8HVI2"/>
<dbReference type="Pfam" id="PF13912">
    <property type="entry name" value="zf-C2H2_6"/>
    <property type="match status" value="1"/>
</dbReference>
<comment type="subcellular location">
    <subcellularLocation>
        <location evidence="1">Nucleus</location>
    </subcellularLocation>
</comment>
<organism evidence="10 11">
    <name type="scientific">Heracleum sosnowskyi</name>
    <dbReference type="NCBI Taxonomy" id="360622"/>
    <lineage>
        <taxon>Eukaryota</taxon>
        <taxon>Viridiplantae</taxon>
        <taxon>Streptophyta</taxon>
        <taxon>Embryophyta</taxon>
        <taxon>Tracheophyta</taxon>
        <taxon>Spermatophyta</taxon>
        <taxon>Magnoliopsida</taxon>
        <taxon>eudicotyledons</taxon>
        <taxon>Gunneridae</taxon>
        <taxon>Pentapetalae</taxon>
        <taxon>asterids</taxon>
        <taxon>campanulids</taxon>
        <taxon>Apiales</taxon>
        <taxon>Apiaceae</taxon>
        <taxon>Apioideae</taxon>
        <taxon>apioid superclade</taxon>
        <taxon>Tordylieae</taxon>
        <taxon>Tordyliinae</taxon>
        <taxon>Heracleum</taxon>
    </lineage>
</organism>
<gene>
    <name evidence="10" type="ORF">POM88_029301</name>
</gene>
<evidence type="ECO:0000256" key="6">
    <source>
        <dbReference type="ARBA" id="ARBA00023163"/>
    </source>
</evidence>
<dbReference type="PROSITE" id="PS00028">
    <property type="entry name" value="ZINC_FINGER_C2H2_1"/>
    <property type="match status" value="1"/>
</dbReference>
<protein>
    <submittedName>
        <fullName evidence="10">Transcriptional regulator TAC1-like</fullName>
    </submittedName>
</protein>
<dbReference type="Gene3D" id="3.30.160.60">
    <property type="entry name" value="Classic Zinc Finger"/>
    <property type="match status" value="1"/>
</dbReference>
<keyword evidence="6" id="KW-0804">Transcription</keyword>
<reference evidence="10" key="1">
    <citation type="submission" date="2023-02" db="EMBL/GenBank/DDBJ databases">
        <title>Genome of toxic invasive species Heracleum sosnowskyi carries increased number of genes despite the absence of recent whole-genome duplications.</title>
        <authorList>
            <person name="Schelkunov M."/>
            <person name="Shtratnikova V."/>
            <person name="Makarenko M."/>
            <person name="Klepikova A."/>
            <person name="Omelchenko D."/>
            <person name="Novikova G."/>
            <person name="Obukhova E."/>
            <person name="Bogdanov V."/>
            <person name="Penin A."/>
            <person name="Logacheva M."/>
        </authorList>
    </citation>
    <scope>NUCLEOTIDE SEQUENCE</scope>
    <source>
        <strain evidence="10">Hsosn_3</strain>
        <tissue evidence="10">Leaf</tissue>
    </source>
</reference>
<evidence type="ECO:0000256" key="5">
    <source>
        <dbReference type="ARBA" id="ARBA00023015"/>
    </source>
</evidence>
<dbReference type="GO" id="GO:0008270">
    <property type="term" value="F:zinc ion binding"/>
    <property type="evidence" value="ECO:0007669"/>
    <property type="project" value="UniProtKB-KW"/>
</dbReference>
<keyword evidence="7" id="KW-0539">Nucleus</keyword>
<dbReference type="PANTHER" id="PTHR45801:SF117">
    <property type="entry name" value="OS07G0417400 PROTEIN"/>
    <property type="match status" value="1"/>
</dbReference>
<accession>A0AAD8HVI2</accession>
<dbReference type="GO" id="GO:0005634">
    <property type="term" value="C:nucleus"/>
    <property type="evidence" value="ECO:0007669"/>
    <property type="project" value="UniProtKB-SubCell"/>
</dbReference>
<evidence type="ECO:0000256" key="1">
    <source>
        <dbReference type="ARBA" id="ARBA00004123"/>
    </source>
</evidence>
<evidence type="ECO:0000313" key="11">
    <source>
        <dbReference type="Proteomes" id="UP001237642"/>
    </source>
</evidence>
<keyword evidence="3 8" id="KW-0863">Zinc-finger</keyword>
<evidence type="ECO:0000259" key="9">
    <source>
        <dbReference type="PROSITE" id="PS50157"/>
    </source>
</evidence>
<evidence type="ECO:0000256" key="2">
    <source>
        <dbReference type="ARBA" id="ARBA00022723"/>
    </source>
</evidence>
<proteinExistence type="predicted"/>
<evidence type="ECO:0000256" key="7">
    <source>
        <dbReference type="ARBA" id="ARBA00023242"/>
    </source>
</evidence>
<keyword evidence="5" id="KW-0805">Transcription regulation</keyword>
<evidence type="ECO:0000313" key="10">
    <source>
        <dbReference type="EMBL" id="KAK1373108.1"/>
    </source>
</evidence>
<evidence type="ECO:0000256" key="3">
    <source>
        <dbReference type="ARBA" id="ARBA00022771"/>
    </source>
</evidence>
<dbReference type="InterPro" id="IPR052426">
    <property type="entry name" value="Plant_dev_regulator"/>
</dbReference>
<dbReference type="EMBL" id="JAUIZM010000007">
    <property type="protein sequence ID" value="KAK1373108.1"/>
    <property type="molecule type" value="Genomic_DNA"/>
</dbReference>
<reference evidence="10" key="2">
    <citation type="submission" date="2023-05" db="EMBL/GenBank/DDBJ databases">
        <authorList>
            <person name="Schelkunov M.I."/>
        </authorList>
    </citation>
    <scope>NUCLEOTIDE SEQUENCE</scope>
    <source>
        <strain evidence="10">Hsosn_3</strain>
        <tissue evidence="10">Leaf</tissue>
    </source>
</reference>
<dbReference type="InterPro" id="IPR036236">
    <property type="entry name" value="Znf_C2H2_sf"/>
</dbReference>